<proteinExistence type="predicted"/>
<protein>
    <recommendedName>
        <fullName evidence="2">VOC family protein</fullName>
    </recommendedName>
</protein>
<gene>
    <name evidence="1" type="ORF">HELGO_WM18642</name>
</gene>
<accession>A0A6S6TXL4</accession>
<reference evidence="1" key="1">
    <citation type="submission" date="2020-01" db="EMBL/GenBank/DDBJ databases">
        <authorList>
            <person name="Meier V. D."/>
            <person name="Meier V D."/>
        </authorList>
    </citation>
    <scope>NUCLEOTIDE SEQUENCE</scope>
    <source>
        <strain evidence="1">HLG_WM_MAG_07</strain>
    </source>
</reference>
<dbReference type="InterPro" id="IPR029068">
    <property type="entry name" value="Glyas_Bleomycin-R_OHBP_Dase"/>
</dbReference>
<evidence type="ECO:0000313" key="1">
    <source>
        <dbReference type="EMBL" id="CAA6819259.1"/>
    </source>
</evidence>
<dbReference type="SUPFAM" id="SSF54593">
    <property type="entry name" value="Glyoxalase/Bleomycin resistance protein/Dihydroxybiphenyl dioxygenase"/>
    <property type="match status" value="1"/>
</dbReference>
<evidence type="ECO:0008006" key="2">
    <source>
        <dbReference type="Google" id="ProtNLM"/>
    </source>
</evidence>
<dbReference type="Gene3D" id="3.10.180.10">
    <property type="entry name" value="2,3-Dihydroxybiphenyl 1,2-Dioxygenase, domain 1"/>
    <property type="match status" value="1"/>
</dbReference>
<feature type="non-terminal residue" evidence="1">
    <location>
        <position position="1"/>
    </location>
</feature>
<sequence length="47" mass="5472">SLYKKVKGSVDIIKEPHNKFYGMREFYVKDINGYILCFAEEIGRSKG</sequence>
<dbReference type="AlphaFoldDB" id="A0A6S6TXL4"/>
<name>A0A6S6TXL4_9GAMM</name>
<dbReference type="EMBL" id="CACVAY010000091">
    <property type="protein sequence ID" value="CAA6819259.1"/>
    <property type="molecule type" value="Genomic_DNA"/>
</dbReference>
<organism evidence="1">
    <name type="scientific">uncultured Thiotrichaceae bacterium</name>
    <dbReference type="NCBI Taxonomy" id="298394"/>
    <lineage>
        <taxon>Bacteria</taxon>
        <taxon>Pseudomonadati</taxon>
        <taxon>Pseudomonadota</taxon>
        <taxon>Gammaproteobacteria</taxon>
        <taxon>Thiotrichales</taxon>
        <taxon>Thiotrichaceae</taxon>
        <taxon>environmental samples</taxon>
    </lineage>
</organism>